<protein>
    <submittedName>
        <fullName evidence="1">Uncharacterized protein</fullName>
    </submittedName>
</protein>
<evidence type="ECO:0000313" key="1">
    <source>
        <dbReference type="EMBL" id="MBE1507639.1"/>
    </source>
</evidence>
<evidence type="ECO:0000313" key="2">
    <source>
        <dbReference type="Proteomes" id="UP000620262"/>
    </source>
</evidence>
<name>A0ABR9IWQ6_RHIVS</name>
<reference evidence="1 2" key="1">
    <citation type="submission" date="2020-10" db="EMBL/GenBank/DDBJ databases">
        <title>Sequencing the genomes of 1000 actinobacteria strains.</title>
        <authorList>
            <person name="Klenk H.-P."/>
        </authorList>
    </citation>
    <scope>NUCLEOTIDE SEQUENCE [LARGE SCALE GENOMIC DNA]</scope>
    <source>
        <strain evidence="1 2">DSM 7307</strain>
    </source>
</reference>
<keyword evidence="2" id="KW-1185">Reference proteome</keyword>
<accession>A0ABR9IWQ6</accession>
<dbReference type="EMBL" id="JADBEC010000002">
    <property type="protein sequence ID" value="MBE1507639.1"/>
    <property type="molecule type" value="Genomic_DNA"/>
</dbReference>
<dbReference type="Proteomes" id="UP000620262">
    <property type="component" value="Unassembled WGS sequence"/>
</dbReference>
<organism evidence="1 2">
    <name type="scientific">Rhizobium viscosum</name>
    <name type="common">Arthrobacter viscosus</name>
    <dbReference type="NCBI Taxonomy" id="1673"/>
    <lineage>
        <taxon>Bacteria</taxon>
        <taxon>Pseudomonadati</taxon>
        <taxon>Pseudomonadota</taxon>
        <taxon>Alphaproteobacteria</taxon>
        <taxon>Hyphomicrobiales</taxon>
        <taxon>Rhizobiaceae</taxon>
        <taxon>Rhizobium/Agrobacterium group</taxon>
        <taxon>Rhizobium</taxon>
    </lineage>
</organism>
<gene>
    <name evidence="1" type="ORF">H4W29_004884</name>
</gene>
<comment type="caution">
    <text evidence="1">The sequence shown here is derived from an EMBL/GenBank/DDBJ whole genome shotgun (WGS) entry which is preliminary data.</text>
</comment>
<sequence length="103" mass="11586">MDQCLDRCGVQRGDNLGENGSPCEALIRADQRPLTKSFGNRRQCKTLAFAEQDFFREPDSRKEDHCAGPFASCGMKKDLEEASKNWSAISFTLIQMTLMKPPI</sequence>
<proteinExistence type="predicted"/>